<name>A0A6H1ZGT1_9ZZZZ</name>
<reference evidence="1" key="1">
    <citation type="submission" date="2020-03" db="EMBL/GenBank/DDBJ databases">
        <title>The deep terrestrial virosphere.</title>
        <authorList>
            <person name="Holmfeldt K."/>
            <person name="Nilsson E."/>
            <person name="Simone D."/>
            <person name="Lopez-Fernandez M."/>
            <person name="Wu X."/>
            <person name="de Brujin I."/>
            <person name="Lundin D."/>
            <person name="Andersson A."/>
            <person name="Bertilsson S."/>
            <person name="Dopson M."/>
        </authorList>
    </citation>
    <scope>NUCLEOTIDE SEQUENCE</scope>
    <source>
        <strain evidence="3">MM415A00523</strain>
        <strain evidence="2">MM415B01077</strain>
        <strain evidence="1">TM448A00481</strain>
        <strain evidence="4">TM448B00967</strain>
    </source>
</reference>
<organism evidence="1">
    <name type="scientific">viral metagenome</name>
    <dbReference type="NCBI Taxonomy" id="1070528"/>
    <lineage>
        <taxon>unclassified sequences</taxon>
        <taxon>metagenomes</taxon>
        <taxon>organismal metagenomes</taxon>
    </lineage>
</organism>
<dbReference type="AlphaFoldDB" id="A0A6H1ZGT1"/>
<dbReference type="EMBL" id="MT144017">
    <property type="protein sequence ID" value="QJA46631.1"/>
    <property type="molecule type" value="Genomic_DNA"/>
</dbReference>
<evidence type="ECO:0000313" key="2">
    <source>
        <dbReference type="EMBL" id="QJA60653.1"/>
    </source>
</evidence>
<evidence type="ECO:0000313" key="4">
    <source>
        <dbReference type="EMBL" id="QJH97278.1"/>
    </source>
</evidence>
<sequence>MVNAYMKQLIVNGEGKFHVVRIGAEGEEALAVKRDIYLGDDWQDATVEEYDAQMASVEVPVEEVAEEAVAEEEAPVVEEVPV</sequence>
<gene>
    <name evidence="3" type="ORF">MM415A00523_0014</name>
    <name evidence="2" type="ORF">MM415B01077_0006</name>
    <name evidence="1" type="ORF">TM448A00481_0007</name>
    <name evidence="4" type="ORF">TM448B00967_0007</name>
</gene>
<dbReference type="EMBL" id="MT142463">
    <property type="protein sequence ID" value="QJA81564.1"/>
    <property type="molecule type" value="Genomic_DNA"/>
</dbReference>
<accession>A0A6H1ZGT1</accession>
<evidence type="ECO:0000313" key="3">
    <source>
        <dbReference type="EMBL" id="QJA81564.1"/>
    </source>
</evidence>
<protein>
    <submittedName>
        <fullName evidence="1">Uncharacterized protein</fullName>
    </submittedName>
</protein>
<evidence type="ECO:0000313" key="1">
    <source>
        <dbReference type="EMBL" id="QJA46631.1"/>
    </source>
</evidence>
<dbReference type="EMBL" id="MT144680">
    <property type="protein sequence ID" value="QJH97278.1"/>
    <property type="molecule type" value="Genomic_DNA"/>
</dbReference>
<dbReference type="EMBL" id="MT141416">
    <property type="protein sequence ID" value="QJA60653.1"/>
    <property type="molecule type" value="Genomic_DNA"/>
</dbReference>
<proteinExistence type="predicted"/>